<evidence type="ECO:0000313" key="2">
    <source>
        <dbReference type="Proteomes" id="UP001221757"/>
    </source>
</evidence>
<evidence type="ECO:0008006" key="3">
    <source>
        <dbReference type="Google" id="ProtNLM"/>
    </source>
</evidence>
<dbReference type="SUPFAM" id="SSF48452">
    <property type="entry name" value="TPR-like"/>
    <property type="match status" value="1"/>
</dbReference>
<dbReference type="Gene3D" id="1.20.120.660">
    <property type="entry name" value="IL-4 antagonist (De novo design) like domain"/>
    <property type="match status" value="1"/>
</dbReference>
<dbReference type="AlphaFoldDB" id="A0AAD7DKD6"/>
<feature type="non-terminal residue" evidence="1">
    <location>
        <position position="1"/>
    </location>
</feature>
<proteinExistence type="predicted"/>
<gene>
    <name evidence="1" type="ORF">B0H17DRAFT_852124</name>
</gene>
<feature type="non-terminal residue" evidence="1">
    <location>
        <position position="497"/>
    </location>
</feature>
<dbReference type="EMBL" id="JARKIE010000049">
    <property type="protein sequence ID" value="KAJ7692917.1"/>
    <property type="molecule type" value="Genomic_DNA"/>
</dbReference>
<protein>
    <recommendedName>
        <fullName evidence="3">TPR-like protein</fullName>
    </recommendedName>
</protein>
<dbReference type="Gene3D" id="1.25.40.10">
    <property type="entry name" value="Tetratricopeptide repeat domain"/>
    <property type="match status" value="1"/>
</dbReference>
<evidence type="ECO:0000313" key="1">
    <source>
        <dbReference type="EMBL" id="KAJ7692917.1"/>
    </source>
</evidence>
<sequence>AECLKTLAISLTDRYKRFRELEDLTAALQSNQEAVDLTPEGHPGRADLLKRLAVSFTARYHRFGELDDLMRALKNNEKALDLTPEGHPRRAHYLESLAGSLRDKYKQLGDLNDLQASIQKIQEAVNLVPEGHPDRAIFLSVLATALGDRFRYLGNLNDLEVALQIKKEAVELTPEEHPDRAEHLYSLANSLADRYKRLGDLEDLEDCLENFQKAVKLAPAGHPDRIEYLDSLAVLLAAFELLPEILWISHSIPVRQDAIRRIHIGEATSAATRSCIALSYLHSAVEILEQGLGTTFQQMLQLKTDVELEPEQENLFKSLSSALYSGGTVDAHDIANQRQHLLENIRKQPGLKHFLLPKPYSTLCHASREGPVVILNSHKDSCDGIIILNPTSEPVHVPLPNVTLDMLQSYQCFADILTWLWSYVITPVYEVLELHGIHNGRLWWLPTGAFTGLPLHASPPTNQFIHSYTATLGSLIEAHAKKSSPLAKFGITGVTHT</sequence>
<dbReference type="Pfam" id="PF13374">
    <property type="entry name" value="TPR_10"/>
    <property type="match status" value="1"/>
</dbReference>
<name>A0AAD7DKD6_MYCRO</name>
<dbReference type="Proteomes" id="UP001221757">
    <property type="component" value="Unassembled WGS sequence"/>
</dbReference>
<keyword evidence="2" id="KW-1185">Reference proteome</keyword>
<accession>A0AAD7DKD6</accession>
<organism evidence="1 2">
    <name type="scientific">Mycena rosella</name>
    <name type="common">Pink bonnet</name>
    <name type="synonym">Agaricus rosellus</name>
    <dbReference type="NCBI Taxonomy" id="1033263"/>
    <lineage>
        <taxon>Eukaryota</taxon>
        <taxon>Fungi</taxon>
        <taxon>Dikarya</taxon>
        <taxon>Basidiomycota</taxon>
        <taxon>Agaricomycotina</taxon>
        <taxon>Agaricomycetes</taxon>
        <taxon>Agaricomycetidae</taxon>
        <taxon>Agaricales</taxon>
        <taxon>Marasmiineae</taxon>
        <taxon>Mycenaceae</taxon>
        <taxon>Mycena</taxon>
    </lineage>
</organism>
<comment type="caution">
    <text evidence="1">The sequence shown here is derived from an EMBL/GenBank/DDBJ whole genome shotgun (WGS) entry which is preliminary data.</text>
</comment>
<dbReference type="InterPro" id="IPR011990">
    <property type="entry name" value="TPR-like_helical_dom_sf"/>
</dbReference>
<reference evidence="1" key="1">
    <citation type="submission" date="2023-03" db="EMBL/GenBank/DDBJ databases">
        <title>Massive genome expansion in bonnet fungi (Mycena s.s.) driven by repeated elements and novel gene families across ecological guilds.</title>
        <authorList>
            <consortium name="Lawrence Berkeley National Laboratory"/>
            <person name="Harder C.B."/>
            <person name="Miyauchi S."/>
            <person name="Viragh M."/>
            <person name="Kuo A."/>
            <person name="Thoen E."/>
            <person name="Andreopoulos B."/>
            <person name="Lu D."/>
            <person name="Skrede I."/>
            <person name="Drula E."/>
            <person name="Henrissat B."/>
            <person name="Morin E."/>
            <person name="Kohler A."/>
            <person name="Barry K."/>
            <person name="LaButti K."/>
            <person name="Morin E."/>
            <person name="Salamov A."/>
            <person name="Lipzen A."/>
            <person name="Mereny Z."/>
            <person name="Hegedus B."/>
            <person name="Baldrian P."/>
            <person name="Stursova M."/>
            <person name="Weitz H."/>
            <person name="Taylor A."/>
            <person name="Grigoriev I.V."/>
            <person name="Nagy L.G."/>
            <person name="Martin F."/>
            <person name="Kauserud H."/>
        </authorList>
    </citation>
    <scope>NUCLEOTIDE SEQUENCE</scope>
    <source>
        <strain evidence="1">CBHHK067</strain>
    </source>
</reference>